<evidence type="ECO:0000313" key="2">
    <source>
        <dbReference type="EMBL" id="WDR05119.1"/>
    </source>
</evidence>
<feature type="chain" id="PRO_5045151137" evidence="1">
    <location>
        <begin position="21"/>
        <end position="180"/>
    </location>
</feature>
<proteinExistence type="predicted"/>
<dbReference type="EMBL" id="CP118247">
    <property type="protein sequence ID" value="WDR05119.1"/>
    <property type="molecule type" value="Genomic_DNA"/>
</dbReference>
<organism evidence="2 3">
    <name type="scientific">Devosia rhodophyticola</name>
    <dbReference type="NCBI Taxonomy" id="3026423"/>
    <lineage>
        <taxon>Bacteria</taxon>
        <taxon>Pseudomonadati</taxon>
        <taxon>Pseudomonadota</taxon>
        <taxon>Alphaproteobacteria</taxon>
        <taxon>Hyphomicrobiales</taxon>
        <taxon>Devosiaceae</taxon>
        <taxon>Devosia</taxon>
    </lineage>
</organism>
<protein>
    <submittedName>
        <fullName evidence="2">Uncharacterized protein</fullName>
    </submittedName>
</protein>
<keyword evidence="3" id="KW-1185">Reference proteome</keyword>
<accession>A0ABY7YV38</accession>
<dbReference type="Proteomes" id="UP001222118">
    <property type="component" value="Chromosome"/>
</dbReference>
<name>A0ABY7YV38_9HYPH</name>
<dbReference type="RefSeq" id="WP_282210638.1">
    <property type="nucleotide sequence ID" value="NZ_CP118247.1"/>
</dbReference>
<feature type="signal peptide" evidence="1">
    <location>
        <begin position="1"/>
        <end position="20"/>
    </location>
</feature>
<evidence type="ECO:0000256" key="1">
    <source>
        <dbReference type="SAM" id="SignalP"/>
    </source>
</evidence>
<evidence type="ECO:0000313" key="3">
    <source>
        <dbReference type="Proteomes" id="UP001222118"/>
    </source>
</evidence>
<reference evidence="2 3" key="1">
    <citation type="submission" date="2023-02" db="EMBL/GenBank/DDBJ databases">
        <title>Devosia chondri sp. nov., isolated from the phycosphere of marine algae.</title>
        <authorList>
            <person name="Kim J.M."/>
            <person name="Lee J.K."/>
            <person name="Choi B.J."/>
            <person name="Bayburt H."/>
            <person name="Jeon C.O."/>
        </authorList>
    </citation>
    <scope>NUCLEOTIDE SEQUENCE [LARGE SCALE GENOMIC DNA]</scope>
    <source>
        <strain evidence="2 3">G2-5</strain>
    </source>
</reference>
<gene>
    <name evidence="2" type="ORF">PSQ90_12570</name>
</gene>
<keyword evidence="1" id="KW-0732">Signal</keyword>
<sequence>MHKLVLAAALALTLVHPAQAQNQTEAKTEISADLSALPKLVEQKRAQLITATETGDIAALKPIFDAQQYPPQVSYGEVADPIATLKEFSRDGEGVEVLADLRNALEMPYGKTSFTDGRTIYIWPYLAAIDVTSLTPGQLVDAYRILPADVAAGLSSDGAYYYWSLTIEPSGELSTFSLGD</sequence>